<keyword evidence="2" id="KW-0472">Membrane</keyword>
<proteinExistence type="predicted"/>
<dbReference type="NCBIfam" id="NF042915">
    <property type="entry name" value="MAB_1171c_fam"/>
    <property type="match status" value="1"/>
</dbReference>
<feature type="transmembrane region" description="Helical" evidence="2">
    <location>
        <begin position="32"/>
        <end position="51"/>
    </location>
</feature>
<evidence type="ECO:0000313" key="5">
    <source>
        <dbReference type="Proteomes" id="UP000645555"/>
    </source>
</evidence>
<evidence type="ECO:0000313" key="4">
    <source>
        <dbReference type="EMBL" id="GGX82661.1"/>
    </source>
</evidence>
<dbReference type="InterPro" id="IPR050039">
    <property type="entry name" value="MAB_1171c-like"/>
</dbReference>
<comment type="caution">
    <text evidence="4">The sequence shown here is derived from an EMBL/GenBank/DDBJ whole genome shotgun (WGS) entry which is preliminary data.</text>
</comment>
<dbReference type="Pfam" id="PF20182">
    <property type="entry name" value="DUF6545"/>
    <property type="match status" value="1"/>
</dbReference>
<feature type="transmembrane region" description="Helical" evidence="2">
    <location>
        <begin position="71"/>
        <end position="90"/>
    </location>
</feature>
<keyword evidence="5" id="KW-1185">Reference proteome</keyword>
<evidence type="ECO:0000256" key="2">
    <source>
        <dbReference type="SAM" id="Phobius"/>
    </source>
</evidence>
<dbReference type="RefSeq" id="WP_190038522.1">
    <property type="nucleotide sequence ID" value="NZ_BMWD01000024.1"/>
</dbReference>
<feature type="compositionally biased region" description="Low complexity" evidence="1">
    <location>
        <begin position="396"/>
        <end position="405"/>
    </location>
</feature>
<feature type="transmembrane region" description="Helical" evidence="2">
    <location>
        <begin position="140"/>
        <end position="164"/>
    </location>
</feature>
<accession>A0A918NN81</accession>
<organism evidence="4 5">
    <name type="scientific">Streptomyces fructofermentans</name>
    <dbReference type="NCBI Taxonomy" id="152141"/>
    <lineage>
        <taxon>Bacteria</taxon>
        <taxon>Bacillati</taxon>
        <taxon>Actinomycetota</taxon>
        <taxon>Actinomycetes</taxon>
        <taxon>Kitasatosporales</taxon>
        <taxon>Streptomycetaceae</taxon>
        <taxon>Streptomyces</taxon>
    </lineage>
</organism>
<keyword evidence="2" id="KW-1133">Transmembrane helix</keyword>
<keyword evidence="2" id="KW-0812">Transmembrane</keyword>
<feature type="transmembrane region" description="Helical" evidence="2">
    <location>
        <begin position="102"/>
        <end position="120"/>
    </location>
</feature>
<name>A0A918NN81_9ACTN</name>
<sequence>MSGLINYLSCGALLLGLAARLPDLSRDWRNPFLRTICSLLGLASLCFLLGAPPTVGAINSLSGVPNLAAPLTYAAITAYGAASLVLIVHWRGGPNVRRTARSWVLAYTFVLVGIATLFALGDASRERRADFDTYYADTAYIREMIVLYLAAHLTAVCVTSAWCLSWAREVDGWLRAGLLTMGVGTVINAGYSISKIAALVAGWSGRDWSRLSTEVSPGLAGLGALLTVTGVVVPLLGPTLSAWRRNRRSYVRLAPLERELDDVLTRHSLRLRRPYLSIPGMLLTWRQTSIHNALFHLDGYFDRTLYEDTLAASLEATGDAERAEAEAWAVIIVAAVRRERDGHTPDDSGRMANQTPEASTLEGIADALATSPLVLRARGSAGDRDRAVATPHKSSRLGPSSRSAS</sequence>
<evidence type="ECO:0000259" key="3">
    <source>
        <dbReference type="Pfam" id="PF20182"/>
    </source>
</evidence>
<gene>
    <name evidence="4" type="ORF">GCM10010515_57770</name>
</gene>
<evidence type="ECO:0000256" key="1">
    <source>
        <dbReference type="SAM" id="MobiDB-lite"/>
    </source>
</evidence>
<reference evidence="4" key="1">
    <citation type="journal article" date="2014" name="Int. J. Syst. Evol. Microbiol.">
        <title>Complete genome sequence of Corynebacterium casei LMG S-19264T (=DSM 44701T), isolated from a smear-ripened cheese.</title>
        <authorList>
            <consortium name="US DOE Joint Genome Institute (JGI-PGF)"/>
            <person name="Walter F."/>
            <person name="Albersmeier A."/>
            <person name="Kalinowski J."/>
            <person name="Ruckert C."/>
        </authorList>
    </citation>
    <scope>NUCLEOTIDE SEQUENCE</scope>
    <source>
        <strain evidence="4">JCM 4956</strain>
    </source>
</reference>
<feature type="region of interest" description="Disordered" evidence="1">
    <location>
        <begin position="379"/>
        <end position="405"/>
    </location>
</feature>
<dbReference type="Proteomes" id="UP000645555">
    <property type="component" value="Unassembled WGS sequence"/>
</dbReference>
<feature type="domain" description="DUF6545" evidence="3">
    <location>
        <begin position="242"/>
        <end position="359"/>
    </location>
</feature>
<dbReference type="InterPro" id="IPR046675">
    <property type="entry name" value="DUF6545"/>
</dbReference>
<dbReference type="AlphaFoldDB" id="A0A918NN81"/>
<dbReference type="EMBL" id="BMWD01000024">
    <property type="protein sequence ID" value="GGX82661.1"/>
    <property type="molecule type" value="Genomic_DNA"/>
</dbReference>
<protein>
    <recommendedName>
        <fullName evidence="3">DUF6545 domain-containing protein</fullName>
    </recommendedName>
</protein>
<reference evidence="4" key="2">
    <citation type="submission" date="2020-09" db="EMBL/GenBank/DDBJ databases">
        <authorList>
            <person name="Sun Q."/>
            <person name="Ohkuma M."/>
        </authorList>
    </citation>
    <scope>NUCLEOTIDE SEQUENCE</scope>
    <source>
        <strain evidence="4">JCM 4956</strain>
    </source>
</reference>
<feature type="transmembrane region" description="Helical" evidence="2">
    <location>
        <begin position="220"/>
        <end position="243"/>
    </location>
</feature>
<feature type="transmembrane region" description="Helical" evidence="2">
    <location>
        <begin position="176"/>
        <end position="200"/>
    </location>
</feature>